<dbReference type="HOGENOM" id="CLU_2729571_0_0_1"/>
<reference evidence="15" key="1">
    <citation type="submission" date="2013-02" db="EMBL/GenBank/DDBJ databases">
        <authorList>
            <person name="Hughes D."/>
        </authorList>
    </citation>
    <scope>NUCLEOTIDE SEQUENCE</scope>
    <source>
        <strain>Durham</strain>
        <strain evidence="15">NC isolate 2 -- Noor lab</strain>
    </source>
</reference>
<evidence type="ECO:0000256" key="9">
    <source>
        <dbReference type="ARBA" id="ARBA00023136"/>
    </source>
</evidence>
<evidence type="ECO:0000256" key="6">
    <source>
        <dbReference type="ARBA" id="ARBA00022958"/>
    </source>
</evidence>
<evidence type="ECO:0000256" key="12">
    <source>
        <dbReference type="SAM" id="MobiDB-lite"/>
    </source>
</evidence>
<dbReference type="STRING" id="36166.T1GB21"/>
<dbReference type="InterPro" id="IPR016449">
    <property type="entry name" value="K_chnl_inward-rec_Kir"/>
</dbReference>
<reference evidence="14" key="2">
    <citation type="submission" date="2015-06" db="UniProtKB">
        <authorList>
            <consortium name="EnsemblMetazoa"/>
        </authorList>
    </citation>
    <scope>IDENTIFICATION</scope>
</reference>
<keyword evidence="10 11" id="KW-0407">Ion channel</keyword>
<dbReference type="InterPro" id="IPR013518">
    <property type="entry name" value="K_chnl_inward-rec_Kir_cyto"/>
</dbReference>
<feature type="compositionally biased region" description="Polar residues" evidence="12">
    <location>
        <begin position="44"/>
        <end position="66"/>
    </location>
</feature>
<evidence type="ECO:0000256" key="2">
    <source>
        <dbReference type="ARBA" id="ARBA00022448"/>
    </source>
</evidence>
<evidence type="ECO:0000256" key="5">
    <source>
        <dbReference type="ARBA" id="ARBA00022882"/>
    </source>
</evidence>
<feature type="domain" description="Inward rectifier potassium channel C-terminal" evidence="13">
    <location>
        <begin position="1"/>
        <end position="45"/>
    </location>
</feature>
<dbReference type="GO" id="GO:1990573">
    <property type="term" value="P:potassium ion import across plasma membrane"/>
    <property type="evidence" value="ECO:0007669"/>
    <property type="project" value="TreeGrafter"/>
</dbReference>
<keyword evidence="3 11" id="KW-0633">Potassium transport</keyword>
<comment type="subcellular location">
    <subcellularLocation>
        <location evidence="1 11">Membrane</location>
        <topology evidence="1 11">Multi-pass membrane protein</topology>
    </subcellularLocation>
</comment>
<keyword evidence="2 11" id="KW-0813">Transport</keyword>
<protein>
    <recommendedName>
        <fullName evidence="13">Inward rectifier potassium channel C-terminal domain-containing protein</fullName>
    </recommendedName>
</protein>
<evidence type="ECO:0000259" key="13">
    <source>
        <dbReference type="Pfam" id="PF17655"/>
    </source>
</evidence>
<dbReference type="EMBL" id="CAQQ02057124">
    <property type="status" value="NOT_ANNOTATED_CDS"/>
    <property type="molecule type" value="Genomic_DNA"/>
</dbReference>
<comment type="similarity">
    <text evidence="11">Belongs to the inward rectifier-type potassium channel (TC 1.A.2.1) family.</text>
</comment>
<organism evidence="14 15">
    <name type="scientific">Megaselia scalaris</name>
    <name type="common">Humpbacked fly</name>
    <name type="synonym">Phora scalaris</name>
    <dbReference type="NCBI Taxonomy" id="36166"/>
    <lineage>
        <taxon>Eukaryota</taxon>
        <taxon>Metazoa</taxon>
        <taxon>Ecdysozoa</taxon>
        <taxon>Arthropoda</taxon>
        <taxon>Hexapoda</taxon>
        <taxon>Insecta</taxon>
        <taxon>Pterygota</taxon>
        <taxon>Neoptera</taxon>
        <taxon>Endopterygota</taxon>
        <taxon>Diptera</taxon>
        <taxon>Brachycera</taxon>
        <taxon>Muscomorpha</taxon>
        <taxon>Platypezoidea</taxon>
        <taxon>Phoridae</taxon>
        <taxon>Megaseliini</taxon>
        <taxon>Megaselia</taxon>
    </lineage>
</organism>
<keyword evidence="8 11" id="KW-0406">Ion transport</keyword>
<evidence type="ECO:0000256" key="3">
    <source>
        <dbReference type="ARBA" id="ARBA00022538"/>
    </source>
</evidence>
<dbReference type="EnsemblMetazoa" id="MESCA000441-RA">
    <property type="protein sequence ID" value="MESCA000441-PA"/>
    <property type="gene ID" value="MESCA000441"/>
</dbReference>
<evidence type="ECO:0000256" key="4">
    <source>
        <dbReference type="ARBA" id="ARBA00022692"/>
    </source>
</evidence>
<feature type="region of interest" description="Disordered" evidence="12">
    <location>
        <begin position="44"/>
        <end position="72"/>
    </location>
</feature>
<sequence>QTTQARSSYLNTEILWGHRFDPVTTYNKERQAYEVDYKRFNETTQDGFRTPEQTTFSLRQMSLNPSEPTPVS</sequence>
<name>T1GB21_MEGSC</name>
<accession>T1GB21</accession>
<evidence type="ECO:0000256" key="11">
    <source>
        <dbReference type="RuleBase" id="RU003822"/>
    </source>
</evidence>
<dbReference type="InterPro" id="IPR041647">
    <property type="entry name" value="IRK_C"/>
</dbReference>
<dbReference type="GO" id="GO:0005886">
    <property type="term" value="C:plasma membrane"/>
    <property type="evidence" value="ECO:0007669"/>
    <property type="project" value="TreeGrafter"/>
</dbReference>
<dbReference type="PRINTS" id="PR01320">
    <property type="entry name" value="KIRCHANNEL"/>
</dbReference>
<keyword evidence="5 11" id="KW-0851">Voltage-gated channel</keyword>
<dbReference type="GO" id="GO:0034765">
    <property type="term" value="P:regulation of monoatomic ion transmembrane transport"/>
    <property type="evidence" value="ECO:0007669"/>
    <property type="project" value="TreeGrafter"/>
</dbReference>
<evidence type="ECO:0000256" key="10">
    <source>
        <dbReference type="ARBA" id="ARBA00023303"/>
    </source>
</evidence>
<keyword evidence="4 11" id="KW-0812">Transmembrane</keyword>
<evidence type="ECO:0000256" key="8">
    <source>
        <dbReference type="ARBA" id="ARBA00023065"/>
    </source>
</evidence>
<keyword evidence="6 11" id="KW-0630">Potassium</keyword>
<evidence type="ECO:0000313" key="15">
    <source>
        <dbReference type="Proteomes" id="UP000015102"/>
    </source>
</evidence>
<dbReference type="GO" id="GO:0005242">
    <property type="term" value="F:inward rectifier potassium channel activity"/>
    <property type="evidence" value="ECO:0007669"/>
    <property type="project" value="InterPro"/>
</dbReference>
<proteinExistence type="inferred from homology"/>
<keyword evidence="15" id="KW-1185">Reference proteome</keyword>
<dbReference type="GO" id="GO:0034702">
    <property type="term" value="C:monoatomic ion channel complex"/>
    <property type="evidence" value="ECO:0007669"/>
    <property type="project" value="UniProtKB-KW"/>
</dbReference>
<dbReference type="AlphaFoldDB" id="T1GB21"/>
<evidence type="ECO:0000256" key="7">
    <source>
        <dbReference type="ARBA" id="ARBA00022989"/>
    </source>
</evidence>
<keyword evidence="7" id="KW-1133">Transmembrane helix</keyword>
<dbReference type="InterPro" id="IPR014756">
    <property type="entry name" value="Ig_E-set"/>
</dbReference>
<dbReference type="PANTHER" id="PTHR11767">
    <property type="entry name" value="INWARD RECTIFIER POTASSIUM CHANNEL"/>
    <property type="match status" value="1"/>
</dbReference>
<evidence type="ECO:0000256" key="1">
    <source>
        <dbReference type="ARBA" id="ARBA00004141"/>
    </source>
</evidence>
<keyword evidence="9" id="KW-0472">Membrane</keyword>
<dbReference type="SUPFAM" id="SSF81296">
    <property type="entry name" value="E set domains"/>
    <property type="match status" value="1"/>
</dbReference>
<evidence type="ECO:0000313" key="14">
    <source>
        <dbReference type="EnsemblMetazoa" id="MESCA000441-PA"/>
    </source>
</evidence>
<dbReference type="EMBL" id="CAQQ02057125">
    <property type="status" value="NOT_ANNOTATED_CDS"/>
    <property type="molecule type" value="Genomic_DNA"/>
</dbReference>
<dbReference type="Gene3D" id="2.60.40.1400">
    <property type="entry name" value="G protein-activated inward rectifier potassium channel 1"/>
    <property type="match status" value="1"/>
</dbReference>
<dbReference type="Proteomes" id="UP000015102">
    <property type="component" value="Unassembled WGS sequence"/>
</dbReference>
<dbReference type="PANTHER" id="PTHR11767:SF113">
    <property type="entry name" value="INWARDLY RECTIFYING POTASSIUM CHANNEL 2, ISOFORM D"/>
    <property type="match status" value="1"/>
</dbReference>
<dbReference type="Pfam" id="PF17655">
    <property type="entry name" value="IRK_C"/>
    <property type="match status" value="1"/>
</dbReference>